<keyword evidence="2" id="KW-1185">Reference proteome</keyword>
<sequence>MMTIKYGAFLHLANYIILSCVFKARPTANLQSCFFSSVHHVVTVLYKESPRSPLEQDVEQ</sequence>
<dbReference type="InParanoid" id="A0A0V1BGX5"/>
<evidence type="ECO:0000313" key="1">
    <source>
        <dbReference type="EMBL" id="KRY36224.1"/>
    </source>
</evidence>
<organism evidence="1 2">
    <name type="scientific">Trichinella spiralis</name>
    <name type="common">Trichina worm</name>
    <dbReference type="NCBI Taxonomy" id="6334"/>
    <lineage>
        <taxon>Eukaryota</taxon>
        <taxon>Metazoa</taxon>
        <taxon>Ecdysozoa</taxon>
        <taxon>Nematoda</taxon>
        <taxon>Enoplea</taxon>
        <taxon>Dorylaimia</taxon>
        <taxon>Trichinellida</taxon>
        <taxon>Trichinellidae</taxon>
        <taxon>Trichinella</taxon>
    </lineage>
</organism>
<protein>
    <submittedName>
        <fullName evidence="1">Uncharacterized protein</fullName>
    </submittedName>
</protein>
<accession>A0A0V1BGX5</accession>
<dbReference type="AlphaFoldDB" id="A0A0V1BGX5"/>
<dbReference type="PROSITE" id="PS51257">
    <property type="entry name" value="PROKAR_LIPOPROTEIN"/>
    <property type="match status" value="1"/>
</dbReference>
<dbReference type="EMBL" id="JYDH01000045">
    <property type="protein sequence ID" value="KRY36224.1"/>
    <property type="molecule type" value="Genomic_DNA"/>
</dbReference>
<evidence type="ECO:0000313" key="2">
    <source>
        <dbReference type="Proteomes" id="UP000054776"/>
    </source>
</evidence>
<reference evidence="1 2" key="1">
    <citation type="submission" date="2015-01" db="EMBL/GenBank/DDBJ databases">
        <title>Evolution of Trichinella species and genotypes.</title>
        <authorList>
            <person name="Korhonen P.K."/>
            <person name="Edoardo P."/>
            <person name="Giuseppe L.R."/>
            <person name="Gasser R.B."/>
        </authorList>
    </citation>
    <scope>NUCLEOTIDE SEQUENCE [LARGE SCALE GENOMIC DNA]</scope>
    <source>
        <strain evidence="1">ISS3</strain>
    </source>
</reference>
<comment type="caution">
    <text evidence="1">The sequence shown here is derived from an EMBL/GenBank/DDBJ whole genome shotgun (WGS) entry which is preliminary data.</text>
</comment>
<proteinExistence type="predicted"/>
<name>A0A0V1BGX5_TRISP</name>
<dbReference type="Proteomes" id="UP000054776">
    <property type="component" value="Unassembled WGS sequence"/>
</dbReference>
<gene>
    <name evidence="1" type="ORF">T01_6960</name>
</gene>